<dbReference type="GO" id="GO:0003735">
    <property type="term" value="F:structural constituent of ribosome"/>
    <property type="evidence" value="ECO:0007669"/>
    <property type="project" value="InterPro"/>
</dbReference>
<dbReference type="GO" id="GO:0005762">
    <property type="term" value="C:mitochondrial large ribosomal subunit"/>
    <property type="evidence" value="ECO:0007669"/>
    <property type="project" value="TreeGrafter"/>
</dbReference>
<proteinExistence type="inferred from homology"/>
<protein>
    <recommendedName>
        <fullName evidence="6">Large ribosomal subunit protein mL49</fullName>
    </recommendedName>
</protein>
<comment type="similarity">
    <text evidence="2">Belongs to the mitochondrion-specific ribosomal protein mL49 family.</text>
</comment>
<organism evidence="8 9">
    <name type="scientific">Cyphellophora europaea (strain CBS 101466)</name>
    <name type="common">Phialophora europaea</name>
    <dbReference type="NCBI Taxonomy" id="1220924"/>
    <lineage>
        <taxon>Eukaryota</taxon>
        <taxon>Fungi</taxon>
        <taxon>Dikarya</taxon>
        <taxon>Ascomycota</taxon>
        <taxon>Pezizomycotina</taxon>
        <taxon>Eurotiomycetes</taxon>
        <taxon>Chaetothyriomycetidae</taxon>
        <taxon>Chaetothyriales</taxon>
        <taxon>Cyphellophoraceae</taxon>
        <taxon>Cyphellophora</taxon>
    </lineage>
</organism>
<reference evidence="8 9" key="1">
    <citation type="submission" date="2013-03" db="EMBL/GenBank/DDBJ databases">
        <title>The Genome Sequence of Phialophora europaea CBS 101466.</title>
        <authorList>
            <consortium name="The Broad Institute Genomics Platform"/>
            <person name="Cuomo C."/>
            <person name="de Hoog S."/>
            <person name="Gorbushina A."/>
            <person name="Walker B."/>
            <person name="Young S.K."/>
            <person name="Zeng Q."/>
            <person name="Gargeya S."/>
            <person name="Fitzgerald M."/>
            <person name="Haas B."/>
            <person name="Abouelleil A."/>
            <person name="Allen A.W."/>
            <person name="Alvarado L."/>
            <person name="Arachchi H.M."/>
            <person name="Berlin A.M."/>
            <person name="Chapman S.B."/>
            <person name="Gainer-Dewar J."/>
            <person name="Goldberg J."/>
            <person name="Griggs A."/>
            <person name="Gujja S."/>
            <person name="Hansen M."/>
            <person name="Howarth C."/>
            <person name="Imamovic A."/>
            <person name="Ireland A."/>
            <person name="Larimer J."/>
            <person name="McCowan C."/>
            <person name="Murphy C."/>
            <person name="Pearson M."/>
            <person name="Poon T.W."/>
            <person name="Priest M."/>
            <person name="Roberts A."/>
            <person name="Saif S."/>
            <person name="Shea T."/>
            <person name="Sisk P."/>
            <person name="Sykes S."/>
            <person name="Wortman J."/>
            <person name="Nusbaum C."/>
            <person name="Birren B."/>
        </authorList>
    </citation>
    <scope>NUCLEOTIDE SEQUENCE [LARGE SCALE GENOMIC DNA]</scope>
    <source>
        <strain evidence="8 9">CBS 101466</strain>
    </source>
</reference>
<dbReference type="OrthoDB" id="19439at2759"/>
<dbReference type="eggNOG" id="KOG4034">
    <property type="taxonomic scope" value="Eukaryota"/>
</dbReference>
<dbReference type="AlphaFoldDB" id="W2S3Z2"/>
<evidence type="ECO:0000313" key="9">
    <source>
        <dbReference type="Proteomes" id="UP000030752"/>
    </source>
</evidence>
<dbReference type="Pfam" id="PF05046">
    <property type="entry name" value="Img2"/>
    <property type="match status" value="1"/>
</dbReference>
<dbReference type="InterPro" id="IPR007740">
    <property type="entry name" value="Ribosomal_mL49"/>
</dbReference>
<sequence length="126" mass="13780">MELRPPVPIDITSASTGNAAAAEAGQTTSPNQLPYLITRTSPGAQLPVYEHAKGGGTKHITVLRKLSGDLEALQQHLRDALGLADGFVDAKGRRKEYISINWTTRQLVVRGWRGAEVRRWCELTGF</sequence>
<dbReference type="STRING" id="1220924.W2S3Z2"/>
<gene>
    <name evidence="8" type="ORF">HMPREF1541_01931</name>
</gene>
<dbReference type="PANTHER" id="PTHR13477:SF0">
    <property type="entry name" value="LARGE RIBOSOMAL SUBUNIT PROTEIN ML49"/>
    <property type="match status" value="1"/>
</dbReference>
<evidence type="ECO:0000256" key="1">
    <source>
        <dbReference type="ARBA" id="ARBA00004173"/>
    </source>
</evidence>
<evidence type="ECO:0000256" key="6">
    <source>
        <dbReference type="ARBA" id="ARBA00035191"/>
    </source>
</evidence>
<feature type="region of interest" description="Disordered" evidence="7">
    <location>
        <begin position="1"/>
        <end position="33"/>
    </location>
</feature>
<dbReference type="HOGENOM" id="CLU_1981527_0_0_1"/>
<evidence type="ECO:0000256" key="5">
    <source>
        <dbReference type="ARBA" id="ARBA00023274"/>
    </source>
</evidence>
<evidence type="ECO:0000313" key="8">
    <source>
        <dbReference type="EMBL" id="ETN42773.1"/>
    </source>
</evidence>
<dbReference type="VEuPathDB" id="FungiDB:HMPREF1541_01931"/>
<dbReference type="GO" id="GO:0006412">
    <property type="term" value="P:translation"/>
    <property type="evidence" value="ECO:0007669"/>
    <property type="project" value="InterPro"/>
</dbReference>
<keyword evidence="9" id="KW-1185">Reference proteome</keyword>
<evidence type="ECO:0000256" key="7">
    <source>
        <dbReference type="SAM" id="MobiDB-lite"/>
    </source>
</evidence>
<evidence type="ECO:0000256" key="2">
    <source>
        <dbReference type="ARBA" id="ARBA00005677"/>
    </source>
</evidence>
<dbReference type="InParanoid" id="W2S3Z2"/>
<dbReference type="PANTHER" id="PTHR13477">
    <property type="entry name" value="MITOCHONDRIAL 39S RIBOSOMAL PROTEIN L49"/>
    <property type="match status" value="1"/>
</dbReference>
<dbReference type="EMBL" id="KB822718">
    <property type="protein sequence ID" value="ETN42773.1"/>
    <property type="molecule type" value="Genomic_DNA"/>
</dbReference>
<keyword evidence="5" id="KW-0687">Ribonucleoprotein</keyword>
<evidence type="ECO:0000256" key="4">
    <source>
        <dbReference type="ARBA" id="ARBA00023128"/>
    </source>
</evidence>
<dbReference type="Gene3D" id="3.30.780.10">
    <property type="entry name" value="SUI1-like domain"/>
    <property type="match status" value="1"/>
</dbReference>
<dbReference type="Proteomes" id="UP000030752">
    <property type="component" value="Unassembled WGS sequence"/>
</dbReference>
<comment type="subcellular location">
    <subcellularLocation>
        <location evidence="1">Mitochondrion</location>
    </subcellularLocation>
</comment>
<dbReference type="GeneID" id="19969270"/>
<name>W2S3Z2_CYPE1</name>
<evidence type="ECO:0000256" key="3">
    <source>
        <dbReference type="ARBA" id="ARBA00022980"/>
    </source>
</evidence>
<dbReference type="RefSeq" id="XP_008714509.1">
    <property type="nucleotide sequence ID" value="XM_008716287.1"/>
</dbReference>
<keyword evidence="4" id="KW-0496">Mitochondrion</keyword>
<keyword evidence="3" id="KW-0689">Ribosomal protein</keyword>
<feature type="compositionally biased region" description="Low complexity" evidence="7">
    <location>
        <begin position="12"/>
        <end position="29"/>
    </location>
</feature>
<accession>W2S3Z2</accession>